<dbReference type="PANTHER" id="PTHR24201:SF16">
    <property type="entry name" value="ANKYRIN-1-LIKE-RELATED"/>
    <property type="match status" value="1"/>
</dbReference>
<name>A0AAV2QLM4_MEGNR</name>
<feature type="repeat" description="ANK" evidence="3">
    <location>
        <begin position="76"/>
        <end position="112"/>
    </location>
</feature>
<comment type="caution">
    <text evidence="4">The sequence shown here is derived from an EMBL/GenBank/DDBJ whole genome shotgun (WGS) entry which is preliminary data.</text>
</comment>
<evidence type="ECO:0000256" key="2">
    <source>
        <dbReference type="ARBA" id="ARBA00023043"/>
    </source>
</evidence>
<evidence type="ECO:0000313" key="4">
    <source>
        <dbReference type="EMBL" id="CAL4092141.1"/>
    </source>
</evidence>
<proteinExistence type="predicted"/>
<keyword evidence="2 3" id="KW-0040">ANK repeat</keyword>
<evidence type="ECO:0000313" key="5">
    <source>
        <dbReference type="Proteomes" id="UP001497623"/>
    </source>
</evidence>
<feature type="repeat" description="ANK" evidence="3">
    <location>
        <begin position="43"/>
        <end position="75"/>
    </location>
</feature>
<dbReference type="AlphaFoldDB" id="A0AAV2QLM4"/>
<feature type="repeat" description="ANK" evidence="3">
    <location>
        <begin position="9"/>
        <end position="41"/>
    </location>
</feature>
<dbReference type="PANTHER" id="PTHR24201">
    <property type="entry name" value="ANK_REP_REGION DOMAIN-CONTAINING PROTEIN"/>
    <property type="match status" value="1"/>
</dbReference>
<dbReference type="PROSITE" id="PS50088">
    <property type="entry name" value="ANK_REPEAT"/>
    <property type="match status" value="3"/>
</dbReference>
<dbReference type="EMBL" id="CAXKWB010008732">
    <property type="protein sequence ID" value="CAL4092141.1"/>
    <property type="molecule type" value="Genomic_DNA"/>
</dbReference>
<feature type="non-terminal residue" evidence="4">
    <location>
        <position position="1"/>
    </location>
</feature>
<dbReference type="InterPro" id="IPR050776">
    <property type="entry name" value="Ank_Repeat/CDKN_Inhibitor"/>
</dbReference>
<feature type="non-terminal residue" evidence="4">
    <location>
        <position position="125"/>
    </location>
</feature>
<dbReference type="Pfam" id="PF12796">
    <property type="entry name" value="Ank_2"/>
    <property type="match status" value="1"/>
</dbReference>
<evidence type="ECO:0000256" key="3">
    <source>
        <dbReference type="PROSITE-ProRule" id="PRU00023"/>
    </source>
</evidence>
<dbReference type="Gene3D" id="1.25.40.20">
    <property type="entry name" value="Ankyrin repeat-containing domain"/>
    <property type="match status" value="1"/>
</dbReference>
<gene>
    <name evidence="4" type="ORF">MNOR_LOCUS14525</name>
</gene>
<reference evidence="4 5" key="1">
    <citation type="submission" date="2024-05" db="EMBL/GenBank/DDBJ databases">
        <authorList>
            <person name="Wallberg A."/>
        </authorList>
    </citation>
    <scope>NUCLEOTIDE SEQUENCE [LARGE SCALE GENOMIC DNA]</scope>
</reference>
<evidence type="ECO:0008006" key="6">
    <source>
        <dbReference type="Google" id="ProtNLM"/>
    </source>
</evidence>
<dbReference type="Proteomes" id="UP001497623">
    <property type="component" value="Unassembled WGS sequence"/>
</dbReference>
<keyword evidence="5" id="KW-1185">Reference proteome</keyword>
<sequence length="125" mass="13252">ANTELRGDFQVAPLAKAVASGHTLIVEKVLSYGADVHARNAISDSLPIHYAARGGRLKIAQLLHAHGSSLDAVNDSGCTPLHYAVCAWDFLGENHMVEWLLQQGVNVAAADRVGDTPADDAELRG</sequence>
<organism evidence="4 5">
    <name type="scientific">Meganyctiphanes norvegica</name>
    <name type="common">Northern krill</name>
    <name type="synonym">Thysanopoda norvegica</name>
    <dbReference type="NCBI Taxonomy" id="48144"/>
    <lineage>
        <taxon>Eukaryota</taxon>
        <taxon>Metazoa</taxon>
        <taxon>Ecdysozoa</taxon>
        <taxon>Arthropoda</taxon>
        <taxon>Crustacea</taxon>
        <taxon>Multicrustacea</taxon>
        <taxon>Malacostraca</taxon>
        <taxon>Eumalacostraca</taxon>
        <taxon>Eucarida</taxon>
        <taxon>Euphausiacea</taxon>
        <taxon>Euphausiidae</taxon>
        <taxon>Meganyctiphanes</taxon>
    </lineage>
</organism>
<dbReference type="SMART" id="SM00248">
    <property type="entry name" value="ANK"/>
    <property type="match status" value="3"/>
</dbReference>
<evidence type="ECO:0000256" key="1">
    <source>
        <dbReference type="ARBA" id="ARBA00022737"/>
    </source>
</evidence>
<dbReference type="GO" id="GO:0005634">
    <property type="term" value="C:nucleus"/>
    <property type="evidence" value="ECO:0007669"/>
    <property type="project" value="TreeGrafter"/>
</dbReference>
<dbReference type="SUPFAM" id="SSF48403">
    <property type="entry name" value="Ankyrin repeat"/>
    <property type="match status" value="1"/>
</dbReference>
<protein>
    <recommendedName>
        <fullName evidence="6">Ankyrin repeat protein</fullName>
    </recommendedName>
</protein>
<keyword evidence="1" id="KW-0677">Repeat</keyword>
<dbReference type="PROSITE" id="PS50297">
    <property type="entry name" value="ANK_REP_REGION"/>
    <property type="match status" value="2"/>
</dbReference>
<dbReference type="InterPro" id="IPR002110">
    <property type="entry name" value="Ankyrin_rpt"/>
</dbReference>
<accession>A0AAV2QLM4</accession>
<dbReference type="InterPro" id="IPR036770">
    <property type="entry name" value="Ankyrin_rpt-contain_sf"/>
</dbReference>